<evidence type="ECO:0000313" key="3">
    <source>
        <dbReference type="EMBL" id="SFJ83244.1"/>
    </source>
</evidence>
<feature type="compositionally biased region" description="Low complexity" evidence="1">
    <location>
        <begin position="252"/>
        <end position="264"/>
    </location>
</feature>
<evidence type="ECO:0000256" key="1">
    <source>
        <dbReference type="SAM" id="MobiDB-lite"/>
    </source>
</evidence>
<reference evidence="3 4" key="1">
    <citation type="submission" date="2016-10" db="EMBL/GenBank/DDBJ databases">
        <authorList>
            <person name="de Groot N.N."/>
        </authorList>
    </citation>
    <scope>NUCLEOTIDE SEQUENCE [LARGE SCALE GENOMIC DNA]</scope>
    <source>
        <strain evidence="3 4">DSM 19073</strain>
    </source>
</reference>
<proteinExistence type="predicted"/>
<keyword evidence="4" id="KW-1185">Reference proteome</keyword>
<evidence type="ECO:0008006" key="5">
    <source>
        <dbReference type="Google" id="ProtNLM"/>
    </source>
</evidence>
<evidence type="ECO:0000256" key="2">
    <source>
        <dbReference type="SAM" id="SignalP"/>
    </source>
</evidence>
<name>A0A1I3UIC2_9RHOB</name>
<evidence type="ECO:0000313" key="4">
    <source>
        <dbReference type="Proteomes" id="UP000199110"/>
    </source>
</evidence>
<sequence>MTRGTIISGLALLALTVALPAAAQDRSVATPVTRAATAVSPISPVSQVSAVRVFTPLATTVSATAQPVLASAGSSGGLPRPSIILGIVAQPERTFDALPESTEAEVEEIAWDNLAARQAMQRQDTELYARLVETGAFDPPEGSLTRALQTELARMNCYGSGIDGDWGRGSQASVTRYVEAGGAEPPDGTDATIGLWRHIIAADDVECPEIVIAAPARPAASSGGSTSSRPTTTQARPQTAAVRPPAPPPAQPTQQPTATSSRGLGLRGGTGALR</sequence>
<feature type="compositionally biased region" description="Low complexity" evidence="1">
    <location>
        <begin position="216"/>
        <end position="243"/>
    </location>
</feature>
<dbReference type="EMBL" id="FORA01000008">
    <property type="protein sequence ID" value="SFJ83244.1"/>
    <property type="molecule type" value="Genomic_DNA"/>
</dbReference>
<feature type="signal peptide" evidence="2">
    <location>
        <begin position="1"/>
        <end position="23"/>
    </location>
</feature>
<keyword evidence="2" id="KW-0732">Signal</keyword>
<dbReference type="RefSeq" id="WP_139212418.1">
    <property type="nucleotide sequence ID" value="NZ_FORA01000008.1"/>
</dbReference>
<feature type="chain" id="PRO_5011658827" description="Peptidoglycan binding domain-containing protein" evidence="2">
    <location>
        <begin position="24"/>
        <end position="274"/>
    </location>
</feature>
<feature type="compositionally biased region" description="Gly residues" evidence="1">
    <location>
        <begin position="265"/>
        <end position="274"/>
    </location>
</feature>
<dbReference type="Proteomes" id="UP000199110">
    <property type="component" value="Unassembled WGS sequence"/>
</dbReference>
<accession>A0A1I3UIC2</accession>
<feature type="region of interest" description="Disordered" evidence="1">
    <location>
        <begin position="216"/>
        <end position="274"/>
    </location>
</feature>
<dbReference type="AlphaFoldDB" id="A0A1I3UIC2"/>
<gene>
    <name evidence="3" type="ORF">SAMN04488095_3783</name>
</gene>
<protein>
    <recommendedName>
        <fullName evidence="5">Peptidoglycan binding domain-containing protein</fullName>
    </recommendedName>
</protein>
<dbReference type="OrthoDB" id="321999at2"/>
<dbReference type="STRING" id="390807.SAMN04488095_3783"/>
<organism evidence="3 4">
    <name type="scientific">Jannaschia pohangensis</name>
    <dbReference type="NCBI Taxonomy" id="390807"/>
    <lineage>
        <taxon>Bacteria</taxon>
        <taxon>Pseudomonadati</taxon>
        <taxon>Pseudomonadota</taxon>
        <taxon>Alphaproteobacteria</taxon>
        <taxon>Rhodobacterales</taxon>
        <taxon>Roseobacteraceae</taxon>
        <taxon>Jannaschia</taxon>
    </lineage>
</organism>